<feature type="region of interest" description="Disordered" evidence="1">
    <location>
        <begin position="747"/>
        <end position="793"/>
    </location>
</feature>
<dbReference type="AlphaFoldDB" id="A0A7S2LIK9"/>
<dbReference type="EMBL" id="HBGZ01017010">
    <property type="protein sequence ID" value="CAD9606399.1"/>
    <property type="molecule type" value="Transcribed_RNA"/>
</dbReference>
<feature type="compositionally biased region" description="Basic and acidic residues" evidence="1">
    <location>
        <begin position="765"/>
        <end position="774"/>
    </location>
</feature>
<evidence type="ECO:0000313" key="2">
    <source>
        <dbReference type="EMBL" id="CAD9606399.1"/>
    </source>
</evidence>
<dbReference type="InterPro" id="IPR013762">
    <property type="entry name" value="Integrase-like_cat_sf"/>
</dbReference>
<name>A0A7S2LIK9_9STRA</name>
<protein>
    <submittedName>
        <fullName evidence="2">Uncharacterized protein</fullName>
    </submittedName>
</protein>
<proteinExistence type="predicted"/>
<dbReference type="GO" id="GO:0015074">
    <property type="term" value="P:DNA integration"/>
    <property type="evidence" value="ECO:0007669"/>
    <property type="project" value="InterPro"/>
</dbReference>
<reference evidence="2" key="1">
    <citation type="submission" date="2021-01" db="EMBL/GenBank/DDBJ databases">
        <authorList>
            <person name="Corre E."/>
            <person name="Pelletier E."/>
            <person name="Niang G."/>
            <person name="Scheremetjew M."/>
            <person name="Finn R."/>
            <person name="Kale V."/>
            <person name="Holt S."/>
            <person name="Cochrane G."/>
            <person name="Meng A."/>
            <person name="Brown T."/>
            <person name="Cohen L."/>
        </authorList>
    </citation>
    <scope>NUCLEOTIDE SEQUENCE</scope>
    <source>
        <strain evidence="2">SM1012Den-03</strain>
    </source>
</reference>
<organism evidence="2">
    <name type="scientific">Skeletonema marinoi</name>
    <dbReference type="NCBI Taxonomy" id="267567"/>
    <lineage>
        <taxon>Eukaryota</taxon>
        <taxon>Sar</taxon>
        <taxon>Stramenopiles</taxon>
        <taxon>Ochrophyta</taxon>
        <taxon>Bacillariophyta</taxon>
        <taxon>Coscinodiscophyceae</taxon>
        <taxon>Thalassiosirophycidae</taxon>
        <taxon>Thalassiosirales</taxon>
        <taxon>Skeletonemataceae</taxon>
        <taxon>Skeletonema</taxon>
        <taxon>Skeletonema marinoi-dohrnii complex</taxon>
    </lineage>
</organism>
<dbReference type="GO" id="GO:0006310">
    <property type="term" value="P:DNA recombination"/>
    <property type="evidence" value="ECO:0007669"/>
    <property type="project" value="InterPro"/>
</dbReference>
<accession>A0A7S2LIK9</accession>
<evidence type="ECO:0000256" key="1">
    <source>
        <dbReference type="SAM" id="MobiDB-lite"/>
    </source>
</evidence>
<sequence length="793" mass="89992">MARGRQTGRILPHQRDTDDRVPIIFADAVINEEHAAAVHTTESQGMKPKTRNEYRNRENHLMVFWEHKYPDYFEQGTVLLTDEEKNDPNKYYHKNQRDIRYAGINVKLITAFLSNKKTKANGNLVHPSDLQKYGDAIKWGATVAGQKLPTEYHIGMDTFLRAYRKEFAEAKSNGKVDEKASDPVNASLFSLICQWALAELNIFVWVFSLLMWHMMARSISISSMALHNIRRGTAGDSLAFKYDNSKTDQSGEFVQEKNCYANPQTPYLCLYLALGCYMSINSESFESTEKLFVKSNTKNNTAAQNYCRQLSALVSRHADAAKKFLRISRFHAHGIRKGSGTHASSATTLPPQFTSVAARGEWSMGKILDIYFQFAMGGDYYLGRLLTLIAPEDELFDSLPPHWVDEEHPTVREGIEITFGKVVSSHENGEHNPIGVLSFLLASMVHHSDWLLEQMAARPDHPFSNIPILNKPELLKELKDEHLTLKPTVAVKAATGIPPFVAQNRLLRKVLDICVLNHEALGEFKSDLTEAVAEAVDAKVSAEGGVNNSILLGQLSRLRDDIREDLNNTRTALAEQIGNSPATADVRPRGDNTASRIPRPDQFEYTDNRGKVHKSCVPASFAFPRGTTRWDGWRKWLEGQVYIDESGTTWKLKPFRHLNGMDLKPQIRAAYHNEWQQIFKRMEDAPGVKPIPDSITEEYIKESYDCATQFLKDNYSYIFTKPDDRVASYAVGTWSKKIKYSEVLKHGTEEDKQKLPPPTANNNKRKSDGKERTTRNPRRFINRVSTHRESIVV</sequence>
<dbReference type="GO" id="GO:0003677">
    <property type="term" value="F:DNA binding"/>
    <property type="evidence" value="ECO:0007669"/>
    <property type="project" value="InterPro"/>
</dbReference>
<gene>
    <name evidence="2" type="ORF">SMAR0320_LOCUS12181</name>
</gene>
<dbReference type="Gene3D" id="1.10.443.10">
    <property type="entry name" value="Intergrase catalytic core"/>
    <property type="match status" value="1"/>
</dbReference>
<feature type="region of interest" description="Disordered" evidence="1">
    <location>
        <begin position="581"/>
        <end position="605"/>
    </location>
</feature>